<evidence type="ECO:0000313" key="1">
    <source>
        <dbReference type="EMBL" id="EET59588.1"/>
    </source>
</evidence>
<name>C6LIK6_9FIRM</name>
<dbReference type="AlphaFoldDB" id="C6LIK6"/>
<evidence type="ECO:0000313" key="2">
    <source>
        <dbReference type="Proteomes" id="UP000005561"/>
    </source>
</evidence>
<accession>C6LIK6</accession>
<comment type="caution">
    <text evidence="1">The sequence shown here is derived from an EMBL/GenBank/DDBJ whole genome shotgun (WGS) entry which is preliminary data.</text>
</comment>
<sequence>MEDEAKKGGVAGRLCRLCCHVSEESCRQQLLQVRYIHRHMVDNVVNCRN</sequence>
<gene>
    <name evidence="1" type="ORF">BRYFOR_08444</name>
</gene>
<keyword evidence="2" id="KW-1185">Reference proteome</keyword>
<reference evidence="1" key="1">
    <citation type="submission" date="2009-07" db="EMBL/GenBank/DDBJ databases">
        <authorList>
            <person name="Weinstock G."/>
            <person name="Sodergren E."/>
            <person name="Clifton S."/>
            <person name="Fulton L."/>
            <person name="Fulton B."/>
            <person name="Courtney L."/>
            <person name="Fronick C."/>
            <person name="Harrison M."/>
            <person name="Strong C."/>
            <person name="Farmer C."/>
            <person name="Delahaunty K."/>
            <person name="Markovic C."/>
            <person name="Hall O."/>
            <person name="Minx P."/>
            <person name="Tomlinson C."/>
            <person name="Mitreva M."/>
            <person name="Nelson J."/>
            <person name="Hou S."/>
            <person name="Wollam A."/>
            <person name="Pepin K.H."/>
            <person name="Johnson M."/>
            <person name="Bhonagiri V."/>
            <person name="Nash W.E."/>
            <person name="Warren W."/>
            <person name="Chinwalla A."/>
            <person name="Mardis E.R."/>
            <person name="Wilson R.K."/>
        </authorList>
    </citation>
    <scope>NUCLEOTIDE SEQUENCE [LARGE SCALE GENOMIC DNA]</scope>
    <source>
        <strain evidence="1">DSM 14469</strain>
    </source>
</reference>
<proteinExistence type="predicted"/>
<protein>
    <submittedName>
        <fullName evidence="1">Uncharacterized protein</fullName>
    </submittedName>
</protein>
<dbReference type="Proteomes" id="UP000005561">
    <property type="component" value="Unassembled WGS sequence"/>
</dbReference>
<organism evidence="1 2">
    <name type="scientific">Marvinbryantia formatexigens DSM 14469</name>
    <dbReference type="NCBI Taxonomy" id="478749"/>
    <lineage>
        <taxon>Bacteria</taxon>
        <taxon>Bacillati</taxon>
        <taxon>Bacillota</taxon>
        <taxon>Clostridia</taxon>
        <taxon>Lachnospirales</taxon>
        <taxon>Lachnospiraceae</taxon>
        <taxon>Marvinbryantia</taxon>
    </lineage>
</organism>
<dbReference type="EMBL" id="ACCL02000017">
    <property type="protein sequence ID" value="EET59588.1"/>
    <property type="molecule type" value="Genomic_DNA"/>
</dbReference>